<protein>
    <submittedName>
        <fullName evidence="2">ABC transporter substrate-binding protein</fullName>
    </submittedName>
</protein>
<dbReference type="RefSeq" id="WP_308713228.1">
    <property type="nucleotide sequence ID" value="NZ_JAVHUY010000013.1"/>
</dbReference>
<dbReference type="PANTHER" id="PTHR31528:SF15">
    <property type="entry name" value="RIBOFLAVIN-BINDING PROTEIN RIBY"/>
    <property type="match status" value="1"/>
</dbReference>
<keyword evidence="3" id="KW-1185">Reference proteome</keyword>
<feature type="domain" description="SsuA/THI5-like" evidence="1">
    <location>
        <begin position="64"/>
        <end position="275"/>
    </location>
</feature>
<dbReference type="EMBL" id="JAVHUY010000013">
    <property type="protein sequence ID" value="MDQ7905960.1"/>
    <property type="molecule type" value="Genomic_DNA"/>
</dbReference>
<accession>A0ABU0ZI34</accession>
<gene>
    <name evidence="2" type="ORF">RB614_15715</name>
</gene>
<dbReference type="PANTHER" id="PTHR31528">
    <property type="entry name" value="4-AMINO-5-HYDROXYMETHYL-2-METHYLPYRIMIDINE PHOSPHATE SYNTHASE THI11-RELATED"/>
    <property type="match status" value="1"/>
</dbReference>
<evidence type="ECO:0000313" key="2">
    <source>
        <dbReference type="EMBL" id="MDQ7905960.1"/>
    </source>
</evidence>
<evidence type="ECO:0000313" key="3">
    <source>
        <dbReference type="Proteomes" id="UP001230908"/>
    </source>
</evidence>
<sequence length="357" mass="37273">MDSAVLTRRTLLSGGAGLAAGGLLAGCGDDPHLGRPEPAPGKAWDGPVEQVSVLTGVGFQGREAPIAVAVAKGFFASAGLEVKTLAGRGTTGNLQLLKGGSATFATLDVSGAIMEMSRPDGINGFWLTSLLHRRNLACFMARQGSGIKTARDLAGRTVTFVPGGINYLLFATYATLSGFDAKSVRWRPAGQPEHAKLLAAGRVDAISQFVPGRVAVEAVAGPVTVLPFTDVLADIHGSAVAVTDQTATGKPAMVRRFNQALLRGLKYTLDHPDEAAAIYLAQPEAKTQKLPAVLGEIESLRGYVHLTTPSPQTVPLGHFDPARLMQNISILQGAKQIPEGLTPDRVAKFDLAGDPVT</sequence>
<dbReference type="Gene3D" id="3.40.190.10">
    <property type="entry name" value="Periplasmic binding protein-like II"/>
    <property type="match status" value="2"/>
</dbReference>
<reference evidence="2 3" key="1">
    <citation type="submission" date="2023-08" db="EMBL/GenBank/DDBJ databases">
        <title>Phytohabitans sansha sp. nov., isolated from marine sediment.</title>
        <authorList>
            <person name="Zhao Y."/>
            <person name="Yi K."/>
        </authorList>
    </citation>
    <scope>NUCLEOTIDE SEQUENCE [LARGE SCALE GENOMIC DNA]</scope>
    <source>
        <strain evidence="2 3">ZYX-F-186</strain>
    </source>
</reference>
<comment type="caution">
    <text evidence="2">The sequence shown here is derived from an EMBL/GenBank/DDBJ whole genome shotgun (WGS) entry which is preliminary data.</text>
</comment>
<dbReference type="Pfam" id="PF09084">
    <property type="entry name" value="NMT1"/>
    <property type="match status" value="1"/>
</dbReference>
<organism evidence="2 3">
    <name type="scientific">Phytohabitans maris</name>
    <dbReference type="NCBI Taxonomy" id="3071409"/>
    <lineage>
        <taxon>Bacteria</taxon>
        <taxon>Bacillati</taxon>
        <taxon>Actinomycetota</taxon>
        <taxon>Actinomycetes</taxon>
        <taxon>Micromonosporales</taxon>
        <taxon>Micromonosporaceae</taxon>
    </lineage>
</organism>
<evidence type="ECO:0000259" key="1">
    <source>
        <dbReference type="Pfam" id="PF09084"/>
    </source>
</evidence>
<dbReference type="InterPro" id="IPR015168">
    <property type="entry name" value="SsuA/THI5"/>
</dbReference>
<dbReference type="PROSITE" id="PS51318">
    <property type="entry name" value="TAT"/>
    <property type="match status" value="1"/>
</dbReference>
<dbReference type="InterPro" id="IPR006311">
    <property type="entry name" value="TAT_signal"/>
</dbReference>
<name>A0ABU0ZI34_9ACTN</name>
<proteinExistence type="predicted"/>
<dbReference type="SUPFAM" id="SSF53850">
    <property type="entry name" value="Periplasmic binding protein-like II"/>
    <property type="match status" value="1"/>
</dbReference>
<dbReference type="InterPro" id="IPR027939">
    <property type="entry name" value="NMT1/THI5"/>
</dbReference>
<dbReference type="Proteomes" id="UP001230908">
    <property type="component" value="Unassembled WGS sequence"/>
</dbReference>